<protein>
    <submittedName>
        <fullName evidence="2">NAD(P)-dependent oxidoreductase</fullName>
    </submittedName>
</protein>
<dbReference type="Pfam" id="PF13460">
    <property type="entry name" value="NAD_binding_10"/>
    <property type="match status" value="1"/>
</dbReference>
<dbReference type="PANTHER" id="PTHR43355">
    <property type="entry name" value="FLAVIN REDUCTASE (NADPH)"/>
    <property type="match status" value="1"/>
</dbReference>
<dbReference type="RefSeq" id="WP_343842162.1">
    <property type="nucleotide sequence ID" value="NZ_BAAAEI010000006.1"/>
</dbReference>
<dbReference type="InterPro" id="IPR036291">
    <property type="entry name" value="NAD(P)-bd_dom_sf"/>
</dbReference>
<dbReference type="SUPFAM" id="SSF51735">
    <property type="entry name" value="NAD(P)-binding Rossmann-fold domains"/>
    <property type="match status" value="1"/>
</dbReference>
<evidence type="ECO:0000313" key="2">
    <source>
        <dbReference type="EMBL" id="GAA0346319.1"/>
    </source>
</evidence>
<comment type="caution">
    <text evidence="2">The sequence shown here is derived from an EMBL/GenBank/DDBJ whole genome shotgun (WGS) entry which is preliminary data.</text>
</comment>
<feature type="domain" description="NAD(P)-binding" evidence="1">
    <location>
        <begin position="7"/>
        <end position="195"/>
    </location>
</feature>
<dbReference type="Gene3D" id="3.40.50.720">
    <property type="entry name" value="NAD(P)-binding Rossmann-like Domain"/>
    <property type="match status" value="1"/>
</dbReference>
<dbReference type="Proteomes" id="UP001501757">
    <property type="component" value="Unassembled WGS sequence"/>
</dbReference>
<name>A0ABP3GIX9_9ALTE</name>
<dbReference type="CDD" id="cd05244">
    <property type="entry name" value="BVR-B_like_SDR_a"/>
    <property type="match status" value="1"/>
</dbReference>
<evidence type="ECO:0000259" key="1">
    <source>
        <dbReference type="Pfam" id="PF13460"/>
    </source>
</evidence>
<sequence>MKVALLGASGWIGSQLAIEAKARGHQVRALVRNPQRLKAEVDEVQQFDLENPQNLAQAIGDAEVLLVSVGGRAAGKHQMVPATARLLLEQLPGTNIKRLLWVGGAGSLEVAPGVSLLSTEGFPVAYQDEAQAQGEALAIFRSKPQALEWTYISPAADIFPGERLGEYRVGKDNLLTDEQGNSRISVQDYAKAMLDEVEQKRFANQRIGVAY</sequence>
<dbReference type="PANTHER" id="PTHR43355:SF2">
    <property type="entry name" value="FLAVIN REDUCTASE (NADPH)"/>
    <property type="match status" value="1"/>
</dbReference>
<dbReference type="InterPro" id="IPR016040">
    <property type="entry name" value="NAD(P)-bd_dom"/>
</dbReference>
<gene>
    <name evidence="2" type="ORF">GCM10009092_08490</name>
</gene>
<dbReference type="InterPro" id="IPR051606">
    <property type="entry name" value="Polyketide_Oxido-like"/>
</dbReference>
<keyword evidence="3" id="KW-1185">Reference proteome</keyword>
<reference evidence="3" key="1">
    <citation type="journal article" date="2019" name="Int. J. Syst. Evol. Microbiol.">
        <title>The Global Catalogue of Microorganisms (GCM) 10K type strain sequencing project: providing services to taxonomists for standard genome sequencing and annotation.</title>
        <authorList>
            <consortium name="The Broad Institute Genomics Platform"/>
            <consortium name="The Broad Institute Genome Sequencing Center for Infectious Disease"/>
            <person name="Wu L."/>
            <person name="Ma J."/>
        </authorList>
    </citation>
    <scope>NUCLEOTIDE SEQUENCE [LARGE SCALE GENOMIC DNA]</scope>
    <source>
        <strain evidence="3">JCM 13378</strain>
    </source>
</reference>
<evidence type="ECO:0000313" key="3">
    <source>
        <dbReference type="Proteomes" id="UP001501757"/>
    </source>
</evidence>
<accession>A0ABP3GIX9</accession>
<dbReference type="EMBL" id="BAAAEI010000006">
    <property type="protein sequence ID" value="GAA0346319.1"/>
    <property type="molecule type" value="Genomic_DNA"/>
</dbReference>
<organism evidence="2 3">
    <name type="scientific">Bowmanella denitrificans</name>
    <dbReference type="NCBI Taxonomy" id="366582"/>
    <lineage>
        <taxon>Bacteria</taxon>
        <taxon>Pseudomonadati</taxon>
        <taxon>Pseudomonadota</taxon>
        <taxon>Gammaproteobacteria</taxon>
        <taxon>Alteromonadales</taxon>
        <taxon>Alteromonadaceae</taxon>
        <taxon>Bowmanella</taxon>
    </lineage>
</organism>
<proteinExistence type="predicted"/>